<evidence type="ECO:0000313" key="9">
    <source>
        <dbReference type="Proteomes" id="UP001305779"/>
    </source>
</evidence>
<reference evidence="8 9" key="1">
    <citation type="journal article" date="2023" name="G3 (Bethesda)">
        <title>A chromosome-level genome assembly of Zasmidium syzygii isolated from banana leaves.</title>
        <authorList>
            <person name="van Westerhoven A.C."/>
            <person name="Mehrabi R."/>
            <person name="Talebi R."/>
            <person name="Steentjes M.B.F."/>
            <person name="Corcolon B."/>
            <person name="Chong P.A."/>
            <person name="Kema G.H.J."/>
            <person name="Seidl M.F."/>
        </authorList>
    </citation>
    <scope>NUCLEOTIDE SEQUENCE [LARGE SCALE GENOMIC DNA]</scope>
    <source>
        <strain evidence="8 9">P124</strain>
    </source>
</reference>
<evidence type="ECO:0000256" key="3">
    <source>
        <dbReference type="ARBA" id="ARBA00022741"/>
    </source>
</evidence>
<name>A0ABR0EQK7_ZASCE</name>
<evidence type="ECO:0000259" key="7">
    <source>
        <dbReference type="PROSITE" id="PS50011"/>
    </source>
</evidence>
<dbReference type="InterPro" id="IPR011009">
    <property type="entry name" value="Kinase-like_dom_sf"/>
</dbReference>
<evidence type="ECO:0000256" key="2">
    <source>
        <dbReference type="ARBA" id="ARBA00022679"/>
    </source>
</evidence>
<keyword evidence="2" id="KW-0808">Transferase</keyword>
<evidence type="ECO:0000313" key="8">
    <source>
        <dbReference type="EMBL" id="KAK4503817.1"/>
    </source>
</evidence>
<dbReference type="EC" id="2.7.11.1" evidence="1"/>
<dbReference type="Proteomes" id="UP001305779">
    <property type="component" value="Unassembled WGS sequence"/>
</dbReference>
<dbReference type="PANTHER" id="PTHR43671">
    <property type="entry name" value="SERINE/THREONINE-PROTEIN KINASE NEK"/>
    <property type="match status" value="1"/>
</dbReference>
<evidence type="ECO:0000256" key="6">
    <source>
        <dbReference type="SAM" id="MobiDB-lite"/>
    </source>
</evidence>
<dbReference type="InterPro" id="IPR008271">
    <property type="entry name" value="Ser/Thr_kinase_AS"/>
</dbReference>
<evidence type="ECO:0000256" key="1">
    <source>
        <dbReference type="ARBA" id="ARBA00012513"/>
    </source>
</evidence>
<gene>
    <name evidence="8" type="ORF">PRZ48_004732</name>
</gene>
<dbReference type="SMART" id="SM00220">
    <property type="entry name" value="S_TKc"/>
    <property type="match status" value="1"/>
</dbReference>
<keyword evidence="5" id="KW-0067">ATP-binding</keyword>
<dbReference type="InterPro" id="IPR050660">
    <property type="entry name" value="NEK_Ser/Thr_kinase"/>
</dbReference>
<keyword evidence="9" id="KW-1185">Reference proteome</keyword>
<dbReference type="InterPro" id="IPR000719">
    <property type="entry name" value="Prot_kinase_dom"/>
</dbReference>
<evidence type="ECO:0000256" key="5">
    <source>
        <dbReference type="ARBA" id="ARBA00022840"/>
    </source>
</evidence>
<dbReference type="Pfam" id="PF00069">
    <property type="entry name" value="Pkinase"/>
    <property type="match status" value="1"/>
</dbReference>
<feature type="domain" description="Protein kinase" evidence="7">
    <location>
        <begin position="211"/>
        <end position="531"/>
    </location>
</feature>
<feature type="region of interest" description="Disordered" evidence="6">
    <location>
        <begin position="122"/>
        <end position="143"/>
    </location>
</feature>
<dbReference type="PANTHER" id="PTHR43671:SF13">
    <property type="entry name" value="SERINE_THREONINE-PROTEIN KINASE NEK2"/>
    <property type="match status" value="1"/>
</dbReference>
<dbReference type="Gene3D" id="1.10.510.10">
    <property type="entry name" value="Transferase(Phosphotransferase) domain 1"/>
    <property type="match status" value="1"/>
</dbReference>
<keyword evidence="3" id="KW-0547">Nucleotide-binding</keyword>
<dbReference type="PROSITE" id="PS00108">
    <property type="entry name" value="PROTEIN_KINASE_ST"/>
    <property type="match status" value="1"/>
</dbReference>
<protein>
    <recommendedName>
        <fullName evidence="1">non-specific serine/threonine protein kinase</fullName>
        <ecNumber evidence="1">2.7.11.1</ecNumber>
    </recommendedName>
</protein>
<organism evidence="8 9">
    <name type="scientific">Zasmidium cellare</name>
    <name type="common">Wine cellar mold</name>
    <name type="synonym">Racodium cellare</name>
    <dbReference type="NCBI Taxonomy" id="395010"/>
    <lineage>
        <taxon>Eukaryota</taxon>
        <taxon>Fungi</taxon>
        <taxon>Dikarya</taxon>
        <taxon>Ascomycota</taxon>
        <taxon>Pezizomycotina</taxon>
        <taxon>Dothideomycetes</taxon>
        <taxon>Dothideomycetidae</taxon>
        <taxon>Mycosphaerellales</taxon>
        <taxon>Mycosphaerellaceae</taxon>
        <taxon>Zasmidium</taxon>
    </lineage>
</organism>
<sequence>MPPKSRTVGAYIEHEQKCRGRSKKVETTLRREWAAKTPQQRSALARRLTEAYQARALVKAQEHIAQVARDRFTEGEPYQDNQTLLFRERLKTAIAAYQALNTHHQAESQAWTQLALEQTSQGATPRSIQSTQRLSNDATTRANTWDCSREISRMQARLDRPPLPEHPPGRRKMPEGWQTVKTKNARLKGKLLRESENGRVGLRAENAGDGTWFVQRLIAGGQAKVAVWLSVDGNNRVVDRLARKEQYYHSGYWYDGRKWEGDVCDENKRNPWEIITHDAVNNVQNLNSVVRLYEKPRRKWIDNEARKHTMFLEWFPYGDLRELIIEYNDHSQRIPEPFIWYCAENLAKCALAMEKGHFDHNRSEKVNDWTEIIHRDFKPTNVFLSTPATSHYPHYPRPAVGDFGFGIETAPDDTLNPSWFRGCGTEGYRAPETYSWIDRDSGRAIDPNVQVRSATDVYGIGMILYCLIKPEPSPTQPLWLGDGELDATLSFSDEDGEVYSHHLLELAQACLRFKPEKRPSASELLDLVEFYTKEYDGYMPPGELNPHTKGMADLSEDPGENGLADNTLEFLQEEYRLGLERGQLPNEL</sequence>
<accession>A0ABR0EQK7</accession>
<dbReference type="PROSITE" id="PS50011">
    <property type="entry name" value="PROTEIN_KINASE_DOM"/>
    <property type="match status" value="1"/>
</dbReference>
<dbReference type="EMBL" id="JAXOVC010000003">
    <property type="protein sequence ID" value="KAK4503817.1"/>
    <property type="molecule type" value="Genomic_DNA"/>
</dbReference>
<evidence type="ECO:0000256" key="4">
    <source>
        <dbReference type="ARBA" id="ARBA00022777"/>
    </source>
</evidence>
<comment type="caution">
    <text evidence="8">The sequence shown here is derived from an EMBL/GenBank/DDBJ whole genome shotgun (WGS) entry which is preliminary data.</text>
</comment>
<proteinExistence type="predicted"/>
<dbReference type="SUPFAM" id="SSF56112">
    <property type="entry name" value="Protein kinase-like (PK-like)"/>
    <property type="match status" value="1"/>
</dbReference>
<keyword evidence="4" id="KW-0418">Kinase</keyword>